<feature type="transmembrane region" description="Helical" evidence="7">
    <location>
        <begin position="252"/>
        <end position="273"/>
    </location>
</feature>
<evidence type="ECO:0000256" key="6">
    <source>
        <dbReference type="SAM" id="MobiDB-lite"/>
    </source>
</evidence>
<sequence length="731" mass="76727">MLRIGKSAVPEAAGRTPGGRGGPAPVVERVAGWSARHRALAITGWFALVILAVLSSALIPGEGAGGIDPGESGRAERVLGAQHAYVPVLENVLVQSRTDGRFADDPDLRQAARDLEAALQRTPGTVTGLRSPLVSEDGRSGLVTFQLAGPDERVDAQYDAVVRAVAQVAARHPGARVVEAGDRSLSSAVDEGIKGDFQRAEHFSMPVTVVILLVVFGSLIAAGIPLLLALSTVVGAFGLLQVVDHWTPINSATHSMVLLIGVAVGIDYSLFYLRREREERAAGRTVREALRITARTSGHVILVSGLTVMLCMTGLLFSGLAELRGLTIGAVLVVGLAMVGSVTVLPALLSLLGRWVDRSRIPWLGRRRTAAAESRTWTAVARVVVRRPLVWGGAAVLALVVMALPVFGIHLQDAAVTDSLPRSVPVVDAAVRMQEAFPGTPSPARVVVWETREGALDSPGVRRAVDDLRSGGAEPIAQARVGRALLLRVPLADFGNGEMAVRALDTLRHRSLPAAFGHVDGVEYAVAGRTALAYDFTRQLSGRTPLVFGFVLVLAFVLLAVAFRSVAVPLVSIALNLLSIGAACGVLGWVFQGGHGGSLLGFTSYGGIVDWLPVFMFVILFGLSMDYHIFILSRIRERRSGGAGPREAIVGGIGASAGVVTSAAVIMTAAFSVFVVLTAIEYKMMGVGLSVAILIDATLVRGVLLPAALALLGDRAWGRGPARPQTSEALG</sequence>
<feature type="transmembrane region" description="Helical" evidence="7">
    <location>
        <begin position="546"/>
        <end position="563"/>
    </location>
</feature>
<evidence type="ECO:0000256" key="5">
    <source>
        <dbReference type="ARBA" id="ARBA00023136"/>
    </source>
</evidence>
<feature type="transmembrane region" description="Helical" evidence="7">
    <location>
        <begin position="326"/>
        <end position="352"/>
    </location>
</feature>
<accession>A0ABP8QK45</accession>
<feature type="transmembrane region" description="Helical" evidence="7">
    <location>
        <begin position="686"/>
        <end position="713"/>
    </location>
</feature>
<dbReference type="Proteomes" id="UP001500503">
    <property type="component" value="Unassembled WGS sequence"/>
</dbReference>
<keyword evidence="10" id="KW-1185">Reference proteome</keyword>
<dbReference type="EMBL" id="BAABHF010000035">
    <property type="protein sequence ID" value="GAA4504785.1"/>
    <property type="molecule type" value="Genomic_DNA"/>
</dbReference>
<feature type="transmembrane region" description="Helical" evidence="7">
    <location>
        <begin position="300"/>
        <end position="320"/>
    </location>
</feature>
<evidence type="ECO:0000259" key="8">
    <source>
        <dbReference type="PROSITE" id="PS50156"/>
    </source>
</evidence>
<dbReference type="SUPFAM" id="SSF82866">
    <property type="entry name" value="Multidrug efflux transporter AcrB transmembrane domain"/>
    <property type="match status" value="2"/>
</dbReference>
<dbReference type="PROSITE" id="PS50156">
    <property type="entry name" value="SSD"/>
    <property type="match status" value="1"/>
</dbReference>
<dbReference type="RefSeq" id="WP_345469449.1">
    <property type="nucleotide sequence ID" value="NZ_BAABHF010000035.1"/>
</dbReference>
<feature type="domain" description="SSD" evidence="8">
    <location>
        <begin position="226"/>
        <end position="351"/>
    </location>
</feature>
<dbReference type="PANTHER" id="PTHR33406">
    <property type="entry name" value="MEMBRANE PROTEIN MJ1562-RELATED"/>
    <property type="match status" value="1"/>
</dbReference>
<evidence type="ECO:0000313" key="9">
    <source>
        <dbReference type="EMBL" id="GAA4504785.1"/>
    </source>
</evidence>
<dbReference type="InterPro" id="IPR004869">
    <property type="entry name" value="MMPL_dom"/>
</dbReference>
<feature type="transmembrane region" description="Helical" evidence="7">
    <location>
        <begin position="389"/>
        <end position="411"/>
    </location>
</feature>
<protein>
    <submittedName>
        <fullName evidence="9">MMPL family transporter</fullName>
    </submittedName>
</protein>
<evidence type="ECO:0000256" key="2">
    <source>
        <dbReference type="ARBA" id="ARBA00022475"/>
    </source>
</evidence>
<reference evidence="10" key="1">
    <citation type="journal article" date="2019" name="Int. J. Syst. Evol. Microbiol.">
        <title>The Global Catalogue of Microorganisms (GCM) 10K type strain sequencing project: providing services to taxonomists for standard genome sequencing and annotation.</title>
        <authorList>
            <consortium name="The Broad Institute Genomics Platform"/>
            <consortium name="The Broad Institute Genome Sequencing Center for Infectious Disease"/>
            <person name="Wu L."/>
            <person name="Ma J."/>
        </authorList>
    </citation>
    <scope>NUCLEOTIDE SEQUENCE [LARGE SCALE GENOMIC DNA]</scope>
    <source>
        <strain evidence="10">JCM 17933</strain>
    </source>
</reference>
<evidence type="ECO:0000256" key="1">
    <source>
        <dbReference type="ARBA" id="ARBA00004651"/>
    </source>
</evidence>
<evidence type="ECO:0000256" key="3">
    <source>
        <dbReference type="ARBA" id="ARBA00022692"/>
    </source>
</evidence>
<comment type="caution">
    <text evidence="9">The sequence shown here is derived from an EMBL/GenBank/DDBJ whole genome shotgun (WGS) entry which is preliminary data.</text>
</comment>
<keyword evidence="5 7" id="KW-0472">Membrane</keyword>
<feature type="transmembrane region" description="Helical" evidence="7">
    <location>
        <begin position="570"/>
        <end position="591"/>
    </location>
</feature>
<dbReference type="InterPro" id="IPR050545">
    <property type="entry name" value="Mycobact_MmpL"/>
</dbReference>
<gene>
    <name evidence="9" type="ORF">GCM10023191_059700</name>
</gene>
<keyword evidence="4 7" id="KW-1133">Transmembrane helix</keyword>
<evidence type="ECO:0000256" key="4">
    <source>
        <dbReference type="ARBA" id="ARBA00022989"/>
    </source>
</evidence>
<feature type="transmembrane region" description="Helical" evidence="7">
    <location>
        <begin position="611"/>
        <end position="632"/>
    </location>
</feature>
<evidence type="ECO:0000256" key="7">
    <source>
        <dbReference type="SAM" id="Phobius"/>
    </source>
</evidence>
<keyword evidence="2" id="KW-1003">Cell membrane</keyword>
<proteinExistence type="predicted"/>
<evidence type="ECO:0000313" key="10">
    <source>
        <dbReference type="Proteomes" id="UP001500503"/>
    </source>
</evidence>
<organism evidence="9 10">
    <name type="scientific">Actinoallomurus oryzae</name>
    <dbReference type="NCBI Taxonomy" id="502180"/>
    <lineage>
        <taxon>Bacteria</taxon>
        <taxon>Bacillati</taxon>
        <taxon>Actinomycetota</taxon>
        <taxon>Actinomycetes</taxon>
        <taxon>Streptosporangiales</taxon>
        <taxon>Thermomonosporaceae</taxon>
        <taxon>Actinoallomurus</taxon>
    </lineage>
</organism>
<dbReference type="InterPro" id="IPR000731">
    <property type="entry name" value="SSD"/>
</dbReference>
<name>A0ABP8QK45_9ACTN</name>
<dbReference type="Gene3D" id="1.20.1640.10">
    <property type="entry name" value="Multidrug efflux transporter AcrB transmembrane domain"/>
    <property type="match status" value="2"/>
</dbReference>
<comment type="subcellular location">
    <subcellularLocation>
        <location evidence="1">Cell membrane</location>
        <topology evidence="1">Multi-pass membrane protein</topology>
    </subcellularLocation>
</comment>
<dbReference type="Pfam" id="PF03176">
    <property type="entry name" value="MMPL"/>
    <property type="match status" value="2"/>
</dbReference>
<keyword evidence="3 7" id="KW-0812">Transmembrane</keyword>
<feature type="region of interest" description="Disordered" evidence="6">
    <location>
        <begin position="1"/>
        <end position="25"/>
    </location>
</feature>
<dbReference type="PANTHER" id="PTHR33406:SF13">
    <property type="entry name" value="MEMBRANE PROTEIN YDFJ"/>
    <property type="match status" value="1"/>
</dbReference>
<feature type="transmembrane region" description="Helical" evidence="7">
    <location>
        <begin position="207"/>
        <end position="240"/>
    </location>
</feature>
<feature type="transmembrane region" description="Helical" evidence="7">
    <location>
        <begin position="653"/>
        <end position="680"/>
    </location>
</feature>